<dbReference type="AlphaFoldDB" id="A0A401QIL4"/>
<gene>
    <name evidence="1" type="ORF">scyTo_0025877</name>
</gene>
<dbReference type="EMBL" id="BFAA01135862">
    <property type="protein sequence ID" value="GCB85210.1"/>
    <property type="molecule type" value="Genomic_DNA"/>
</dbReference>
<dbReference type="Proteomes" id="UP000288216">
    <property type="component" value="Unassembled WGS sequence"/>
</dbReference>
<sequence length="62" mass="7140">MLIKVLPMHMLCDNDLLYLWPGLLFDLRVSEALELGAKPLLEQAEALREVRAVDDSEWTPNF</sequence>
<protein>
    <submittedName>
        <fullName evidence="1">Uncharacterized protein</fullName>
    </submittedName>
</protein>
<organism evidence="1 2">
    <name type="scientific">Scyliorhinus torazame</name>
    <name type="common">Cloudy catshark</name>
    <name type="synonym">Catulus torazame</name>
    <dbReference type="NCBI Taxonomy" id="75743"/>
    <lineage>
        <taxon>Eukaryota</taxon>
        <taxon>Metazoa</taxon>
        <taxon>Chordata</taxon>
        <taxon>Craniata</taxon>
        <taxon>Vertebrata</taxon>
        <taxon>Chondrichthyes</taxon>
        <taxon>Elasmobranchii</taxon>
        <taxon>Galeomorphii</taxon>
        <taxon>Galeoidea</taxon>
        <taxon>Carcharhiniformes</taxon>
        <taxon>Scyliorhinidae</taxon>
        <taxon>Scyliorhinus</taxon>
    </lineage>
</organism>
<evidence type="ECO:0000313" key="1">
    <source>
        <dbReference type="EMBL" id="GCB85210.1"/>
    </source>
</evidence>
<evidence type="ECO:0000313" key="2">
    <source>
        <dbReference type="Proteomes" id="UP000288216"/>
    </source>
</evidence>
<reference evidence="1 2" key="1">
    <citation type="journal article" date="2018" name="Nat. Ecol. Evol.">
        <title>Shark genomes provide insights into elasmobranch evolution and the origin of vertebrates.</title>
        <authorList>
            <person name="Hara Y"/>
            <person name="Yamaguchi K"/>
            <person name="Onimaru K"/>
            <person name="Kadota M"/>
            <person name="Koyanagi M"/>
            <person name="Keeley SD"/>
            <person name="Tatsumi K"/>
            <person name="Tanaka K"/>
            <person name="Motone F"/>
            <person name="Kageyama Y"/>
            <person name="Nozu R"/>
            <person name="Adachi N"/>
            <person name="Nishimura O"/>
            <person name="Nakagawa R"/>
            <person name="Tanegashima C"/>
            <person name="Kiyatake I"/>
            <person name="Matsumoto R"/>
            <person name="Murakumo K"/>
            <person name="Nishida K"/>
            <person name="Terakita A"/>
            <person name="Kuratani S"/>
            <person name="Sato K"/>
            <person name="Hyodo S Kuraku.S."/>
        </authorList>
    </citation>
    <scope>NUCLEOTIDE SEQUENCE [LARGE SCALE GENOMIC DNA]</scope>
</reference>
<proteinExistence type="predicted"/>
<feature type="non-terminal residue" evidence="1">
    <location>
        <position position="62"/>
    </location>
</feature>
<accession>A0A401QIL4</accession>
<comment type="caution">
    <text evidence="1">The sequence shown here is derived from an EMBL/GenBank/DDBJ whole genome shotgun (WGS) entry which is preliminary data.</text>
</comment>
<name>A0A401QIL4_SCYTO</name>
<keyword evidence="2" id="KW-1185">Reference proteome</keyword>